<dbReference type="KEGG" id="tpol:Mal48_13050"/>
<accession>A0A517QKB4</accession>
<dbReference type="RefSeq" id="WP_145197100.1">
    <property type="nucleotide sequence ID" value="NZ_CP036267.1"/>
</dbReference>
<dbReference type="EMBL" id="CP036267">
    <property type="protein sequence ID" value="QDT32065.1"/>
    <property type="molecule type" value="Genomic_DNA"/>
</dbReference>
<keyword evidence="3" id="KW-1185">Reference proteome</keyword>
<dbReference type="AlphaFoldDB" id="A0A517QKB4"/>
<name>A0A517QKB4_9PLAN</name>
<dbReference type="Pfam" id="PF07618">
    <property type="entry name" value="DUF1580"/>
    <property type="match status" value="1"/>
</dbReference>
<sequence>MHLQNNMLEGQLQTVQTIAKQRLGKRLAPSTAWRWIKRGVAGGRIRLQALQCGGRWYTTIEAFDQFLSDQTAAAFKEEQKSDSPSQCDDDSLRANGIL</sequence>
<proteinExistence type="predicted"/>
<reference evidence="2 3" key="1">
    <citation type="submission" date="2019-02" db="EMBL/GenBank/DDBJ databases">
        <title>Deep-cultivation of Planctomycetes and their phenomic and genomic characterization uncovers novel biology.</title>
        <authorList>
            <person name="Wiegand S."/>
            <person name="Jogler M."/>
            <person name="Boedeker C."/>
            <person name="Pinto D."/>
            <person name="Vollmers J."/>
            <person name="Rivas-Marin E."/>
            <person name="Kohn T."/>
            <person name="Peeters S.H."/>
            <person name="Heuer A."/>
            <person name="Rast P."/>
            <person name="Oberbeckmann S."/>
            <person name="Bunk B."/>
            <person name="Jeske O."/>
            <person name="Meyerdierks A."/>
            <person name="Storesund J.E."/>
            <person name="Kallscheuer N."/>
            <person name="Luecker S."/>
            <person name="Lage O.M."/>
            <person name="Pohl T."/>
            <person name="Merkel B.J."/>
            <person name="Hornburger P."/>
            <person name="Mueller R.-W."/>
            <person name="Bruemmer F."/>
            <person name="Labrenz M."/>
            <person name="Spormann A.M."/>
            <person name="Op den Camp H."/>
            <person name="Overmann J."/>
            <person name="Amann R."/>
            <person name="Jetten M.S.M."/>
            <person name="Mascher T."/>
            <person name="Medema M.H."/>
            <person name="Devos D.P."/>
            <person name="Kaster A.-K."/>
            <person name="Ovreas L."/>
            <person name="Rohde M."/>
            <person name="Galperin M.Y."/>
            <person name="Jogler C."/>
        </authorList>
    </citation>
    <scope>NUCLEOTIDE SEQUENCE [LARGE SCALE GENOMIC DNA]</scope>
    <source>
        <strain evidence="2 3">Mal48</strain>
    </source>
</reference>
<gene>
    <name evidence="2" type="ORF">Mal48_13050</name>
</gene>
<dbReference type="Proteomes" id="UP000315724">
    <property type="component" value="Chromosome"/>
</dbReference>
<evidence type="ECO:0000313" key="3">
    <source>
        <dbReference type="Proteomes" id="UP000315724"/>
    </source>
</evidence>
<evidence type="ECO:0000313" key="2">
    <source>
        <dbReference type="EMBL" id="QDT32065.1"/>
    </source>
</evidence>
<dbReference type="InterPro" id="IPR011474">
    <property type="entry name" value="DUF1580"/>
</dbReference>
<dbReference type="OrthoDB" id="290434at2"/>
<evidence type="ECO:0000256" key="1">
    <source>
        <dbReference type="SAM" id="MobiDB-lite"/>
    </source>
</evidence>
<organism evidence="2 3">
    <name type="scientific">Thalassoglobus polymorphus</name>
    <dbReference type="NCBI Taxonomy" id="2527994"/>
    <lineage>
        <taxon>Bacteria</taxon>
        <taxon>Pseudomonadati</taxon>
        <taxon>Planctomycetota</taxon>
        <taxon>Planctomycetia</taxon>
        <taxon>Planctomycetales</taxon>
        <taxon>Planctomycetaceae</taxon>
        <taxon>Thalassoglobus</taxon>
    </lineage>
</organism>
<feature type="region of interest" description="Disordered" evidence="1">
    <location>
        <begin position="75"/>
        <end position="98"/>
    </location>
</feature>
<protein>
    <submittedName>
        <fullName evidence="2">Uncharacterized protein</fullName>
    </submittedName>
</protein>